<dbReference type="PANTHER" id="PTHR48051:SF1">
    <property type="entry name" value="RAS SUPPRESSOR PROTEIN 1"/>
    <property type="match status" value="1"/>
</dbReference>
<feature type="compositionally biased region" description="Low complexity" evidence="3">
    <location>
        <begin position="964"/>
        <end position="976"/>
    </location>
</feature>
<evidence type="ECO:0000256" key="3">
    <source>
        <dbReference type="SAM" id="MobiDB-lite"/>
    </source>
</evidence>
<feature type="region of interest" description="Disordered" evidence="3">
    <location>
        <begin position="372"/>
        <end position="395"/>
    </location>
</feature>
<dbReference type="InterPro" id="IPR050216">
    <property type="entry name" value="LRR_domain-containing"/>
</dbReference>
<feature type="region of interest" description="Disordered" evidence="3">
    <location>
        <begin position="789"/>
        <end position="851"/>
    </location>
</feature>
<keyword evidence="5" id="KW-1185">Reference proteome</keyword>
<evidence type="ECO:0000313" key="5">
    <source>
        <dbReference type="Proteomes" id="UP001176521"/>
    </source>
</evidence>
<feature type="compositionally biased region" description="Polar residues" evidence="3">
    <location>
        <begin position="1119"/>
        <end position="1149"/>
    </location>
</feature>
<gene>
    <name evidence="4" type="ORF">OC842_003866</name>
</gene>
<sequence length="1236" mass="129736">MSSLNPFAAAYRTRRADPGSSSPVFRPNVDATSSPSPPSSPILRSREPQFEGIARPDSMLRPRTPPGAHLLSSPPAGSGVGGAAFEPPMFTSSSPSLDTGSVKMSHLSSSPSHRASLEYPSSFTSTSSSTAASSTLGAHHFGPFSAMHGAFSGAGHPHTEGSNSKRGLKRPLPTSPEKPSLRTLGSAHASFQPTASGSLKGRRTKRATQGGSAALTLDDELALDLAPAPAAAEHARDDVFRTLFGDSSDSSDESWPDSSSPPRQAIEVDEGGAAPLEEDESPAQETAVLTGIIMEGHPASNAGQALSKIENANTHADSSMADVKRGLGLGPAFAIEERRPPLPASSNRMENPYRRTISRPFNRIASSGLPHPLSASYIPSPPARSPAHSRPRLDSPIRDEAEDMLRARVRSPLGSASAVMQNQLDRRCGWHESPRSAVSEAEVWAEAASNAFAQCETSIVLDGRGLTYIDPMVADLGKMVTLPPPRASPPPDTTPGASVKRRSTDSAPDWIPNLKFGGLQLNLANNHLTVLPSALFQVENLRVLSLRGNNIRFLPPAISELTNLKELSIGGNSIEYLPAEIQKLRLTTFNFFPNPFRKPPKSLPCPTKEAAATAKSSKTCLHPPRFRVRTTWEQMTKLSQAQSSIADIAPVSTPPLPERQPAMPSRAKAAALSLRPLLLTNRSFGQITFVADDLRTPSNPLPDDPLNQTRADDSTPLASVATSNGSVLPRPGSSTASMPPPPAPFRVSEQGPRFANPSHTSGRAAPLHTPTRMEEGTTIDMLQLGVDSASTDTTMSGTPTTSQEAAHRSASTTQTVTLEPPDVRAQIPSLESLRPSGSSRRPRNFDRTRSERQIIEVLESSVDGGQLLGSASPAGPSTAALAPLVQQSHAVLPAAAAAAAPQPASSSSPSAAPSESMQIENGRASYVGPTEPVSQGDPPLLGELCFRVLLGPSEEGASARPKDPASASSSASSPMPTQTQTPLRAAAAASAAPGTPSLVLDQWDRDELARLRNSQNLGVLRTLEAARQSAGRTWGGSNSMSASSASGRGLVSNTLVLDGQDDDDGDGDRTMDGTPSASERAQRSGGTATARSSSGDAALDACANPWFSRCPNPAHIRGTPSSSTAYPTQHQRTLSSSSTAGPHSPTIPSSDWPIPPTDRIRSPLFSRPAESRLEWVSHVAGLRIARASVNTSVLHHGPDGPGNSSAASLGQLVDEADCLPILWRGCSKGCLDFLGP</sequence>
<feature type="compositionally biased region" description="Low complexity" evidence="3">
    <location>
        <begin position="121"/>
        <end position="135"/>
    </location>
</feature>
<evidence type="ECO:0000313" key="4">
    <source>
        <dbReference type="EMBL" id="KAK0530643.1"/>
    </source>
</evidence>
<protein>
    <submittedName>
        <fullName evidence="4">Uncharacterized protein</fullName>
    </submittedName>
</protein>
<feature type="compositionally biased region" description="Low complexity" evidence="3">
    <location>
        <begin position="790"/>
        <end position="802"/>
    </location>
</feature>
<evidence type="ECO:0000256" key="2">
    <source>
        <dbReference type="ARBA" id="ARBA00022737"/>
    </source>
</evidence>
<feature type="compositionally biased region" description="Polar residues" evidence="3">
    <location>
        <begin position="716"/>
        <end position="726"/>
    </location>
</feature>
<dbReference type="InterPro" id="IPR032675">
    <property type="entry name" value="LRR_dom_sf"/>
</dbReference>
<feature type="region of interest" description="Disordered" evidence="3">
    <location>
        <begin position="694"/>
        <end position="769"/>
    </location>
</feature>
<feature type="compositionally biased region" description="Low complexity" evidence="3">
    <location>
        <begin position="828"/>
        <end position="839"/>
    </location>
</feature>
<organism evidence="4 5">
    <name type="scientific">Tilletia horrida</name>
    <dbReference type="NCBI Taxonomy" id="155126"/>
    <lineage>
        <taxon>Eukaryota</taxon>
        <taxon>Fungi</taxon>
        <taxon>Dikarya</taxon>
        <taxon>Basidiomycota</taxon>
        <taxon>Ustilaginomycotina</taxon>
        <taxon>Exobasidiomycetes</taxon>
        <taxon>Tilletiales</taxon>
        <taxon>Tilletiaceae</taxon>
        <taxon>Tilletia</taxon>
    </lineage>
</organism>
<evidence type="ECO:0000256" key="1">
    <source>
        <dbReference type="ARBA" id="ARBA00022614"/>
    </source>
</evidence>
<comment type="caution">
    <text evidence="4">The sequence shown here is derived from an EMBL/GenBank/DDBJ whole genome shotgun (WGS) entry which is preliminary data.</text>
</comment>
<dbReference type="Gene3D" id="3.80.10.10">
    <property type="entry name" value="Ribonuclease Inhibitor"/>
    <property type="match status" value="1"/>
</dbReference>
<proteinExistence type="predicted"/>
<feature type="region of interest" description="Disordered" evidence="3">
    <location>
        <begin position="1113"/>
        <end position="1159"/>
    </location>
</feature>
<feature type="region of interest" description="Disordered" evidence="3">
    <location>
        <begin position="242"/>
        <end position="284"/>
    </location>
</feature>
<feature type="compositionally biased region" description="Low complexity" evidence="3">
    <location>
        <begin position="1035"/>
        <end position="1049"/>
    </location>
</feature>
<dbReference type="GO" id="GO:0005737">
    <property type="term" value="C:cytoplasm"/>
    <property type="evidence" value="ECO:0007669"/>
    <property type="project" value="TreeGrafter"/>
</dbReference>
<feature type="compositionally biased region" description="Low complexity" evidence="3">
    <location>
        <begin position="1083"/>
        <end position="1096"/>
    </location>
</feature>
<feature type="compositionally biased region" description="Low complexity" evidence="3">
    <location>
        <begin position="101"/>
        <end position="114"/>
    </location>
</feature>
<dbReference type="InterPro" id="IPR001611">
    <property type="entry name" value="Leu-rich_rpt"/>
</dbReference>
<feature type="region of interest" description="Disordered" evidence="3">
    <location>
        <begin position="481"/>
        <end position="506"/>
    </location>
</feature>
<name>A0AAN6GAN9_9BASI</name>
<keyword evidence="1" id="KW-0433">Leucine-rich repeat</keyword>
<feature type="compositionally biased region" description="Polar residues" evidence="3">
    <location>
        <begin position="90"/>
        <end position="99"/>
    </location>
</feature>
<feature type="region of interest" description="Disordered" evidence="3">
    <location>
        <begin position="1"/>
        <end position="212"/>
    </location>
</feature>
<accession>A0AAN6GAN9</accession>
<reference evidence="4" key="1">
    <citation type="journal article" date="2023" name="PhytoFront">
        <title>Draft Genome Resources of Seven Strains of Tilletia horrida, Causal Agent of Kernel Smut of Rice.</title>
        <authorList>
            <person name="Khanal S."/>
            <person name="Antony Babu S."/>
            <person name="Zhou X.G."/>
        </authorList>
    </citation>
    <scope>NUCLEOTIDE SEQUENCE</scope>
    <source>
        <strain evidence="4">TX3</strain>
    </source>
</reference>
<dbReference type="InterPro" id="IPR003591">
    <property type="entry name" value="Leu-rich_rpt_typical-subtyp"/>
</dbReference>
<dbReference type="AlphaFoldDB" id="A0AAN6GAN9"/>
<dbReference type="SUPFAM" id="SSF52058">
    <property type="entry name" value="L domain-like"/>
    <property type="match status" value="1"/>
</dbReference>
<dbReference type="EMBL" id="JAPDMQ010000209">
    <property type="protein sequence ID" value="KAK0530643.1"/>
    <property type="molecule type" value="Genomic_DNA"/>
</dbReference>
<feature type="region of interest" description="Disordered" evidence="3">
    <location>
        <begin position="1029"/>
        <end position="1096"/>
    </location>
</feature>
<dbReference type="PANTHER" id="PTHR48051">
    <property type="match status" value="1"/>
</dbReference>
<feature type="region of interest" description="Disordered" evidence="3">
    <location>
        <begin position="954"/>
        <end position="997"/>
    </location>
</feature>
<dbReference type="PROSITE" id="PS51450">
    <property type="entry name" value="LRR"/>
    <property type="match status" value="1"/>
</dbReference>
<dbReference type="SMART" id="SM00369">
    <property type="entry name" value="LRR_TYP"/>
    <property type="match status" value="3"/>
</dbReference>
<feature type="compositionally biased region" description="Pro residues" evidence="3">
    <location>
        <begin position="482"/>
        <end position="493"/>
    </location>
</feature>
<keyword evidence="2" id="KW-0677">Repeat</keyword>
<dbReference type="Pfam" id="PF13855">
    <property type="entry name" value="LRR_8"/>
    <property type="match status" value="1"/>
</dbReference>
<dbReference type="Proteomes" id="UP001176521">
    <property type="component" value="Unassembled WGS sequence"/>
</dbReference>